<dbReference type="Gene3D" id="3.40.50.1360">
    <property type="match status" value="1"/>
</dbReference>
<dbReference type="AlphaFoldDB" id="A0A1Z4BTI0"/>
<dbReference type="Pfam" id="PF01182">
    <property type="entry name" value="Glucosamine_iso"/>
    <property type="match status" value="1"/>
</dbReference>
<organism evidence="9 10">
    <name type="scientific">Methylovulum psychrotolerans</name>
    <dbReference type="NCBI Taxonomy" id="1704499"/>
    <lineage>
        <taxon>Bacteria</taxon>
        <taxon>Pseudomonadati</taxon>
        <taxon>Pseudomonadota</taxon>
        <taxon>Gammaproteobacteria</taxon>
        <taxon>Methylococcales</taxon>
        <taxon>Methylococcaceae</taxon>
        <taxon>Methylovulum</taxon>
    </lineage>
</organism>
<reference evidence="9 10" key="1">
    <citation type="submission" date="2017-06" db="EMBL/GenBank/DDBJ databases">
        <title>Genome Sequencing of the methanotroph Methylovulum psychrotolerants str. HV10-M2 isolated from a high-altitude environment.</title>
        <authorList>
            <person name="Mateos-Rivera A."/>
        </authorList>
    </citation>
    <scope>NUCLEOTIDE SEQUENCE [LARGE SCALE GENOMIC DNA]</scope>
    <source>
        <strain evidence="9 10">HV10_M2</strain>
    </source>
</reference>
<dbReference type="InterPro" id="IPR039104">
    <property type="entry name" value="6PGL"/>
</dbReference>
<dbReference type="EC" id="3.1.1.31" evidence="5 7"/>
<dbReference type="EMBL" id="CP022129">
    <property type="protein sequence ID" value="ASF44605.1"/>
    <property type="molecule type" value="Genomic_DNA"/>
</dbReference>
<evidence type="ECO:0000256" key="6">
    <source>
        <dbReference type="ARBA" id="ARBA00020337"/>
    </source>
</evidence>
<dbReference type="Proteomes" id="UP000197019">
    <property type="component" value="Chromosome"/>
</dbReference>
<dbReference type="NCBIfam" id="TIGR01198">
    <property type="entry name" value="pgl"/>
    <property type="match status" value="1"/>
</dbReference>
<dbReference type="KEGG" id="mpsy:CEK71_00170"/>
<dbReference type="InterPro" id="IPR005900">
    <property type="entry name" value="6-phosphogluconolactonase_DevB"/>
</dbReference>
<comment type="similarity">
    <text evidence="4 7">Belongs to the glucosamine/galactosamine-6-phosphate isomerase family. 6-phosphogluconolactonase subfamily.</text>
</comment>
<dbReference type="SUPFAM" id="SSF100950">
    <property type="entry name" value="NagB/RpiA/CoA transferase-like"/>
    <property type="match status" value="1"/>
</dbReference>
<accession>A0A1Z4BTI0</accession>
<dbReference type="RefSeq" id="WP_088617488.1">
    <property type="nucleotide sequence ID" value="NZ_CP022129.1"/>
</dbReference>
<dbReference type="InterPro" id="IPR037171">
    <property type="entry name" value="NagB/RpiA_transferase-like"/>
</dbReference>
<evidence type="ECO:0000259" key="8">
    <source>
        <dbReference type="Pfam" id="PF01182"/>
    </source>
</evidence>
<gene>
    <name evidence="7 9" type="primary">pgl</name>
    <name evidence="9" type="ORF">CEK71_00170</name>
</gene>
<comment type="catalytic activity">
    <reaction evidence="1 7">
        <text>6-phospho-D-glucono-1,5-lactone + H2O = 6-phospho-D-gluconate + H(+)</text>
        <dbReference type="Rhea" id="RHEA:12556"/>
        <dbReference type="ChEBI" id="CHEBI:15377"/>
        <dbReference type="ChEBI" id="CHEBI:15378"/>
        <dbReference type="ChEBI" id="CHEBI:57955"/>
        <dbReference type="ChEBI" id="CHEBI:58759"/>
        <dbReference type="EC" id="3.1.1.31"/>
    </reaction>
</comment>
<keyword evidence="10" id="KW-1185">Reference proteome</keyword>
<feature type="domain" description="Glucosamine/galactosamine-6-phosphate isomerase" evidence="8">
    <location>
        <begin position="12"/>
        <end position="214"/>
    </location>
</feature>
<evidence type="ECO:0000256" key="7">
    <source>
        <dbReference type="RuleBase" id="RU365095"/>
    </source>
</evidence>
<evidence type="ECO:0000256" key="1">
    <source>
        <dbReference type="ARBA" id="ARBA00000832"/>
    </source>
</evidence>
<evidence type="ECO:0000256" key="4">
    <source>
        <dbReference type="ARBA" id="ARBA00010662"/>
    </source>
</evidence>
<dbReference type="OrthoDB" id="9810967at2"/>
<evidence type="ECO:0000256" key="5">
    <source>
        <dbReference type="ARBA" id="ARBA00013198"/>
    </source>
</evidence>
<dbReference type="InterPro" id="IPR006148">
    <property type="entry name" value="Glc/Gal-6P_isomerase"/>
</dbReference>
<dbReference type="GO" id="GO:0005975">
    <property type="term" value="P:carbohydrate metabolic process"/>
    <property type="evidence" value="ECO:0007669"/>
    <property type="project" value="UniProtKB-UniRule"/>
</dbReference>
<dbReference type="PANTHER" id="PTHR11054">
    <property type="entry name" value="6-PHOSPHOGLUCONOLACTONASE"/>
    <property type="match status" value="1"/>
</dbReference>
<dbReference type="GO" id="GO:0006098">
    <property type="term" value="P:pentose-phosphate shunt"/>
    <property type="evidence" value="ECO:0007669"/>
    <property type="project" value="UniProtKB-UniPathway"/>
</dbReference>
<comment type="function">
    <text evidence="2 7">Hydrolysis of 6-phosphogluconolactone to 6-phosphogluconate.</text>
</comment>
<sequence length="227" mass="24500">MQENSRWHTLATADEVAAVACQHILASAQQAIAAHGTFKLVLAGGTTPEKIYRLLAKSDADWAKWIVYYGDERCLPADDAERNSMIAKQTLLDHVPIPAGQVFTLQAELGGEVAAEQYRPIVAAAMPFDMVLLGLGEDGHTASLFPGHVHNADELVHAVYNSPKPPPKRVSISAKALSNTHELLFLVTGTNKRPIVEAWRAGADLPVATIQPSNTLDVYIDSDAYPA</sequence>
<keyword evidence="7" id="KW-0378">Hydrolase</keyword>
<comment type="pathway">
    <text evidence="3 7">Carbohydrate degradation; pentose phosphate pathway; D-ribulose 5-phosphate from D-glucose 6-phosphate (oxidative stage): step 2/3.</text>
</comment>
<proteinExistence type="inferred from homology"/>
<dbReference type="CDD" id="cd01400">
    <property type="entry name" value="6PGL"/>
    <property type="match status" value="1"/>
</dbReference>
<evidence type="ECO:0000256" key="3">
    <source>
        <dbReference type="ARBA" id="ARBA00004961"/>
    </source>
</evidence>
<evidence type="ECO:0000256" key="2">
    <source>
        <dbReference type="ARBA" id="ARBA00002681"/>
    </source>
</evidence>
<dbReference type="UniPathway" id="UPA00115">
    <property type="reaction ID" value="UER00409"/>
</dbReference>
<name>A0A1Z4BTI0_9GAMM</name>
<dbReference type="PANTHER" id="PTHR11054:SF0">
    <property type="entry name" value="6-PHOSPHOGLUCONOLACTONASE"/>
    <property type="match status" value="1"/>
</dbReference>
<protein>
    <recommendedName>
        <fullName evidence="6 7">6-phosphogluconolactonase</fullName>
        <shortName evidence="7">6PGL</shortName>
        <ecNumber evidence="5 7">3.1.1.31</ecNumber>
    </recommendedName>
</protein>
<evidence type="ECO:0000313" key="10">
    <source>
        <dbReference type="Proteomes" id="UP000197019"/>
    </source>
</evidence>
<dbReference type="GO" id="GO:0017057">
    <property type="term" value="F:6-phosphogluconolactonase activity"/>
    <property type="evidence" value="ECO:0007669"/>
    <property type="project" value="UniProtKB-UniRule"/>
</dbReference>
<evidence type="ECO:0000313" key="9">
    <source>
        <dbReference type="EMBL" id="ASF44605.1"/>
    </source>
</evidence>